<dbReference type="HOGENOM" id="CLU_2622931_0_0_1"/>
<accession>A0A0D0A1N8</accession>
<evidence type="ECO:0000313" key="2">
    <source>
        <dbReference type="Proteomes" id="UP000054018"/>
    </source>
</evidence>
<keyword evidence="2" id="KW-1185">Reference proteome</keyword>
<evidence type="ECO:0000313" key="1">
    <source>
        <dbReference type="EMBL" id="KIK25973.1"/>
    </source>
</evidence>
<organism evidence="1 2">
    <name type="scientific">Pisolithus microcarpus 441</name>
    <dbReference type="NCBI Taxonomy" id="765257"/>
    <lineage>
        <taxon>Eukaryota</taxon>
        <taxon>Fungi</taxon>
        <taxon>Dikarya</taxon>
        <taxon>Basidiomycota</taxon>
        <taxon>Agaricomycotina</taxon>
        <taxon>Agaricomycetes</taxon>
        <taxon>Agaricomycetidae</taxon>
        <taxon>Boletales</taxon>
        <taxon>Sclerodermatineae</taxon>
        <taxon>Pisolithaceae</taxon>
        <taxon>Pisolithus</taxon>
    </lineage>
</organism>
<protein>
    <submittedName>
        <fullName evidence="1">Uncharacterized protein</fullName>
    </submittedName>
</protein>
<proteinExistence type="predicted"/>
<gene>
    <name evidence="1" type="ORF">PISMIDRAFT_315477</name>
</gene>
<reference evidence="1 2" key="1">
    <citation type="submission" date="2014-04" db="EMBL/GenBank/DDBJ databases">
        <authorList>
            <consortium name="DOE Joint Genome Institute"/>
            <person name="Kuo A."/>
            <person name="Kohler A."/>
            <person name="Costa M.D."/>
            <person name="Nagy L.G."/>
            <person name="Floudas D."/>
            <person name="Copeland A."/>
            <person name="Barry K.W."/>
            <person name="Cichocki N."/>
            <person name="Veneault-Fourrey C."/>
            <person name="LaButti K."/>
            <person name="Lindquist E.A."/>
            <person name="Lipzen A."/>
            <person name="Lundell T."/>
            <person name="Morin E."/>
            <person name="Murat C."/>
            <person name="Sun H."/>
            <person name="Tunlid A."/>
            <person name="Henrissat B."/>
            <person name="Grigoriev I.V."/>
            <person name="Hibbett D.S."/>
            <person name="Martin F."/>
            <person name="Nordberg H.P."/>
            <person name="Cantor M.N."/>
            <person name="Hua S.X."/>
        </authorList>
    </citation>
    <scope>NUCLEOTIDE SEQUENCE [LARGE SCALE GENOMIC DNA]</scope>
    <source>
        <strain evidence="1 2">441</strain>
    </source>
</reference>
<reference evidence="2" key="2">
    <citation type="submission" date="2015-01" db="EMBL/GenBank/DDBJ databases">
        <title>Evolutionary Origins and Diversification of the Mycorrhizal Mutualists.</title>
        <authorList>
            <consortium name="DOE Joint Genome Institute"/>
            <consortium name="Mycorrhizal Genomics Consortium"/>
            <person name="Kohler A."/>
            <person name="Kuo A."/>
            <person name="Nagy L.G."/>
            <person name="Floudas D."/>
            <person name="Copeland A."/>
            <person name="Barry K.W."/>
            <person name="Cichocki N."/>
            <person name="Veneault-Fourrey C."/>
            <person name="LaButti K."/>
            <person name="Lindquist E.A."/>
            <person name="Lipzen A."/>
            <person name="Lundell T."/>
            <person name="Morin E."/>
            <person name="Murat C."/>
            <person name="Riley R."/>
            <person name="Ohm R."/>
            <person name="Sun H."/>
            <person name="Tunlid A."/>
            <person name="Henrissat B."/>
            <person name="Grigoriev I.V."/>
            <person name="Hibbett D.S."/>
            <person name="Martin F."/>
        </authorList>
    </citation>
    <scope>NUCLEOTIDE SEQUENCE [LARGE SCALE GENOMIC DNA]</scope>
    <source>
        <strain evidence="2">441</strain>
    </source>
</reference>
<dbReference type="AlphaFoldDB" id="A0A0D0A1N8"/>
<dbReference type="Proteomes" id="UP000054018">
    <property type="component" value="Unassembled WGS sequence"/>
</dbReference>
<dbReference type="EMBL" id="KN833704">
    <property type="protein sequence ID" value="KIK25973.1"/>
    <property type="molecule type" value="Genomic_DNA"/>
</dbReference>
<name>A0A0D0A1N8_9AGAM</name>
<sequence length="78" mass="8685">MSVLTRCILRIIMGPDQNSVLLNCLCALSDRHDRPDSVIFKKNEGTLVKWGWLCPLLPTAGDSIFAFQPFPLLVTSPN</sequence>